<comment type="caution">
    <text evidence="1">The sequence shown here is derived from an EMBL/GenBank/DDBJ whole genome shotgun (WGS) entry which is preliminary data.</text>
</comment>
<dbReference type="Proteomes" id="UP000631312">
    <property type="component" value="Unassembled WGS sequence"/>
</dbReference>
<proteinExistence type="predicted"/>
<gene>
    <name evidence="1" type="ORF">Alo02nite_68740</name>
</gene>
<reference evidence="1 2" key="1">
    <citation type="submission" date="2021-01" db="EMBL/GenBank/DDBJ databases">
        <title>Whole genome shotgun sequence of Actinoplanes lobatus NBRC 12513.</title>
        <authorList>
            <person name="Komaki H."/>
            <person name="Tamura T."/>
        </authorList>
    </citation>
    <scope>NUCLEOTIDE SEQUENCE [LARGE SCALE GENOMIC DNA]</scope>
    <source>
        <strain evidence="1 2">NBRC 12513</strain>
    </source>
</reference>
<protein>
    <submittedName>
        <fullName evidence="1">Uncharacterized protein</fullName>
    </submittedName>
</protein>
<name>A0ABQ4ASJ3_9ACTN</name>
<sequence>MFERSLKSGVWLSSAAVSDHYEVVFSCLLADDVPAEILDVLRWHLGDLDERPALIEDEYAYRLLEPDPDSYLPGGEFAQLVRQQDQWGLYARIYVLDDAMGYPHELFGLLAPHVAETGYGGHIRDVNDHQDFSMIVFDGLGYRWRD</sequence>
<evidence type="ECO:0000313" key="1">
    <source>
        <dbReference type="EMBL" id="GIE43976.1"/>
    </source>
</evidence>
<accession>A0ABQ4ASJ3</accession>
<dbReference type="EMBL" id="BOMP01000114">
    <property type="protein sequence ID" value="GIE43976.1"/>
    <property type="molecule type" value="Genomic_DNA"/>
</dbReference>
<organism evidence="1 2">
    <name type="scientific">Actinoplanes lobatus</name>
    <dbReference type="NCBI Taxonomy" id="113568"/>
    <lineage>
        <taxon>Bacteria</taxon>
        <taxon>Bacillati</taxon>
        <taxon>Actinomycetota</taxon>
        <taxon>Actinomycetes</taxon>
        <taxon>Micromonosporales</taxon>
        <taxon>Micromonosporaceae</taxon>
        <taxon>Actinoplanes</taxon>
    </lineage>
</organism>
<evidence type="ECO:0000313" key="2">
    <source>
        <dbReference type="Proteomes" id="UP000631312"/>
    </source>
</evidence>
<keyword evidence="2" id="KW-1185">Reference proteome</keyword>